<dbReference type="Pfam" id="PF12732">
    <property type="entry name" value="YtxH"/>
    <property type="match status" value="1"/>
</dbReference>
<evidence type="ECO:0000256" key="1">
    <source>
        <dbReference type="SAM" id="Phobius"/>
    </source>
</evidence>
<dbReference type="RefSeq" id="WP_378290067.1">
    <property type="nucleotide sequence ID" value="NZ_JBHULE010000008.1"/>
</dbReference>
<comment type="caution">
    <text evidence="2">The sequence shown here is derived from an EMBL/GenBank/DDBJ whole genome shotgun (WGS) entry which is preliminary data.</text>
</comment>
<organism evidence="2 3">
    <name type="scientific">Aquimarina rubra</name>
    <dbReference type="NCBI Taxonomy" id="1920033"/>
    <lineage>
        <taxon>Bacteria</taxon>
        <taxon>Pseudomonadati</taxon>
        <taxon>Bacteroidota</taxon>
        <taxon>Flavobacteriia</taxon>
        <taxon>Flavobacteriales</taxon>
        <taxon>Flavobacteriaceae</taxon>
        <taxon>Aquimarina</taxon>
    </lineage>
</organism>
<sequence>MSSNNTIIGLATGAALGAVTALLFAPDSGKNTRKKIKVKVKDTKDDLTERASKISDEITSKFNSQKAEFSKEIDGLVNDMSLKADDVIVTLEKKLEMLRKRNEKINAN</sequence>
<dbReference type="InterPro" id="IPR024623">
    <property type="entry name" value="YtxH"/>
</dbReference>
<dbReference type="Proteomes" id="UP001597319">
    <property type="component" value="Unassembled WGS sequence"/>
</dbReference>
<gene>
    <name evidence="2" type="ORF">ACFSR1_04515</name>
</gene>
<keyword evidence="1" id="KW-0812">Transmembrane</keyword>
<evidence type="ECO:0000313" key="2">
    <source>
        <dbReference type="EMBL" id="MFD2561923.1"/>
    </source>
</evidence>
<feature type="transmembrane region" description="Helical" evidence="1">
    <location>
        <begin position="6"/>
        <end position="25"/>
    </location>
</feature>
<dbReference type="EMBL" id="JBHULE010000008">
    <property type="protein sequence ID" value="MFD2561923.1"/>
    <property type="molecule type" value="Genomic_DNA"/>
</dbReference>
<name>A0ABW5LAI8_9FLAO</name>
<keyword evidence="1" id="KW-1133">Transmembrane helix</keyword>
<keyword evidence="3" id="KW-1185">Reference proteome</keyword>
<accession>A0ABW5LAI8</accession>
<protein>
    <submittedName>
        <fullName evidence="2">YtxH domain-containing protein</fullName>
    </submittedName>
</protein>
<dbReference type="PANTHER" id="PTHR35792:SF2">
    <property type="entry name" value="GENERAL STRESS PROTEIN"/>
    <property type="match status" value="1"/>
</dbReference>
<evidence type="ECO:0000313" key="3">
    <source>
        <dbReference type="Proteomes" id="UP001597319"/>
    </source>
</evidence>
<keyword evidence="1" id="KW-0472">Membrane</keyword>
<dbReference type="InterPro" id="IPR052928">
    <property type="entry name" value="Desiccation-related_membrane"/>
</dbReference>
<reference evidence="3" key="1">
    <citation type="journal article" date="2019" name="Int. J. Syst. Evol. Microbiol.">
        <title>The Global Catalogue of Microorganisms (GCM) 10K type strain sequencing project: providing services to taxonomists for standard genome sequencing and annotation.</title>
        <authorList>
            <consortium name="The Broad Institute Genomics Platform"/>
            <consortium name="The Broad Institute Genome Sequencing Center for Infectious Disease"/>
            <person name="Wu L."/>
            <person name="Ma J."/>
        </authorList>
    </citation>
    <scope>NUCLEOTIDE SEQUENCE [LARGE SCALE GENOMIC DNA]</scope>
    <source>
        <strain evidence="3">KCTC 52274</strain>
    </source>
</reference>
<dbReference type="PANTHER" id="PTHR35792">
    <property type="entry name" value="GENERAL STRESS PROTEIN"/>
    <property type="match status" value="1"/>
</dbReference>
<proteinExistence type="predicted"/>